<dbReference type="OrthoDB" id="8749238at2759"/>
<dbReference type="PANTHER" id="PTHR12002">
    <property type="entry name" value="CLAUDIN"/>
    <property type="match status" value="1"/>
</dbReference>
<evidence type="ECO:0000256" key="4">
    <source>
        <dbReference type="ARBA" id="ARBA00022692"/>
    </source>
</evidence>
<comment type="function">
    <text evidence="8">Claudins function as major constituents of the tight junction complexes that regulate the permeability of epithelia.</text>
</comment>
<keyword evidence="11" id="KW-1185">Reference proteome</keyword>
<evidence type="ECO:0000256" key="7">
    <source>
        <dbReference type="ARBA" id="ARBA00023136"/>
    </source>
</evidence>
<dbReference type="EMBL" id="SCEB01007363">
    <property type="protein sequence ID" value="RXM91946.1"/>
    <property type="molecule type" value="Genomic_DNA"/>
</dbReference>
<comment type="similarity">
    <text evidence="1 8">Belongs to the claudin family.</text>
</comment>
<dbReference type="AlphaFoldDB" id="A0A444UUV1"/>
<evidence type="ECO:0000256" key="2">
    <source>
        <dbReference type="ARBA" id="ARBA00022427"/>
    </source>
</evidence>
<keyword evidence="5 8" id="KW-0965">Cell junction</keyword>
<evidence type="ECO:0000256" key="6">
    <source>
        <dbReference type="ARBA" id="ARBA00022989"/>
    </source>
</evidence>
<dbReference type="PRINTS" id="PR01385">
    <property type="entry name" value="CLAUDIN14"/>
</dbReference>
<evidence type="ECO:0000256" key="3">
    <source>
        <dbReference type="ARBA" id="ARBA00022475"/>
    </source>
</evidence>
<evidence type="ECO:0000256" key="9">
    <source>
        <dbReference type="SAM" id="MobiDB-lite"/>
    </source>
</evidence>
<feature type="transmembrane region" description="Helical" evidence="8">
    <location>
        <begin position="160"/>
        <end position="183"/>
    </location>
</feature>
<keyword evidence="3 8" id="KW-1003">Cell membrane</keyword>
<feature type="transmembrane region" description="Helical" evidence="8">
    <location>
        <begin position="117"/>
        <end position="140"/>
    </location>
</feature>
<feature type="transmembrane region" description="Helical" evidence="8">
    <location>
        <begin position="82"/>
        <end position="105"/>
    </location>
</feature>
<proteinExistence type="inferred from homology"/>
<dbReference type="GO" id="GO:0005198">
    <property type="term" value="F:structural molecule activity"/>
    <property type="evidence" value="ECO:0007669"/>
    <property type="project" value="InterPro"/>
</dbReference>
<dbReference type="InterPro" id="IPR017974">
    <property type="entry name" value="Claudin_CS"/>
</dbReference>
<dbReference type="InterPro" id="IPR004031">
    <property type="entry name" value="PMP22/EMP/MP20/Claudin"/>
</dbReference>
<keyword evidence="6 8" id="KW-1133">Transmembrane helix</keyword>
<evidence type="ECO:0000256" key="1">
    <source>
        <dbReference type="ARBA" id="ARBA00008295"/>
    </source>
</evidence>
<name>A0A444UUV1_ACIRT</name>
<dbReference type="GO" id="GO:0005923">
    <property type="term" value="C:bicellular tight junction"/>
    <property type="evidence" value="ECO:0007669"/>
    <property type="project" value="UniProtKB-SubCell"/>
</dbReference>
<feature type="region of interest" description="Disordered" evidence="9">
    <location>
        <begin position="212"/>
        <end position="237"/>
    </location>
</feature>
<evidence type="ECO:0000313" key="11">
    <source>
        <dbReference type="Proteomes" id="UP000289886"/>
    </source>
</evidence>
<dbReference type="InterPro" id="IPR006187">
    <property type="entry name" value="Claudin"/>
</dbReference>
<dbReference type="FunFam" id="1.20.140.150:FF:000001">
    <property type="entry name" value="Claudin"/>
    <property type="match status" value="1"/>
</dbReference>
<keyword evidence="4 8" id="KW-0812">Transmembrane</keyword>
<comment type="caution">
    <text evidence="8">Lacks conserved residue(s) required for the propagation of feature annotation.</text>
</comment>
<gene>
    <name evidence="10" type="ORF">EOD39_20647</name>
</gene>
<dbReference type="Gene3D" id="1.20.140.150">
    <property type="match status" value="1"/>
</dbReference>
<organism evidence="10 11">
    <name type="scientific">Acipenser ruthenus</name>
    <name type="common">Sterlet sturgeon</name>
    <dbReference type="NCBI Taxonomy" id="7906"/>
    <lineage>
        <taxon>Eukaryota</taxon>
        <taxon>Metazoa</taxon>
        <taxon>Chordata</taxon>
        <taxon>Craniata</taxon>
        <taxon>Vertebrata</taxon>
        <taxon>Euteleostomi</taxon>
        <taxon>Actinopterygii</taxon>
        <taxon>Chondrostei</taxon>
        <taxon>Acipenseriformes</taxon>
        <taxon>Acipenseridae</taxon>
        <taxon>Acipenser</taxon>
    </lineage>
</organism>
<comment type="caution">
    <text evidence="10">The sequence shown here is derived from an EMBL/GenBank/DDBJ whole genome shotgun (WGS) entry which is preliminary data.</text>
</comment>
<evidence type="ECO:0000256" key="5">
    <source>
        <dbReference type="ARBA" id="ARBA00022949"/>
    </source>
</evidence>
<dbReference type="Proteomes" id="UP000289886">
    <property type="component" value="Unassembled WGS sequence"/>
</dbReference>
<dbReference type="PRINTS" id="PR01077">
    <property type="entry name" value="CLAUDIN"/>
</dbReference>
<evidence type="ECO:0000313" key="10">
    <source>
        <dbReference type="EMBL" id="RXM91946.1"/>
    </source>
</evidence>
<evidence type="ECO:0000256" key="8">
    <source>
        <dbReference type="RuleBase" id="RU060637"/>
    </source>
</evidence>
<keyword evidence="7 8" id="KW-0472">Membrane</keyword>
<dbReference type="PROSITE" id="PS01346">
    <property type="entry name" value="CLAUDIN"/>
    <property type="match status" value="1"/>
</dbReference>
<accession>A0A444UUV1</accession>
<dbReference type="Pfam" id="PF00822">
    <property type="entry name" value="PMP22_Claudin"/>
    <property type="match status" value="1"/>
</dbReference>
<reference evidence="10 11" key="1">
    <citation type="submission" date="2019-01" db="EMBL/GenBank/DDBJ databases">
        <title>Draft Genome and Complete Hox-Cluster Characterization of the Sterlet Sturgeon (Acipenser ruthenus).</title>
        <authorList>
            <person name="Wei Q."/>
        </authorList>
    </citation>
    <scope>NUCLEOTIDE SEQUENCE [LARGE SCALE GENOMIC DNA]</scope>
    <source>
        <strain evidence="10">WHYD16114868_AA</strain>
        <tissue evidence="10">Blood</tissue>
    </source>
</reference>
<dbReference type="GO" id="GO:0005886">
    <property type="term" value="C:plasma membrane"/>
    <property type="evidence" value="ECO:0007669"/>
    <property type="project" value="UniProtKB-SubCell"/>
</dbReference>
<keyword evidence="2 8" id="KW-0796">Tight junction</keyword>
<comment type="subcellular location">
    <subcellularLocation>
        <location evidence="8">Cell junction</location>
        <location evidence="8">Tight junction</location>
    </subcellularLocation>
    <subcellularLocation>
        <location evidence="8">Cell membrane</location>
        <topology evidence="8">Multi-pass membrane protein</topology>
    </subcellularLocation>
</comment>
<sequence length="237" mass="25469">MASMAVQLLGFFLGLFGLFGTLVATVLPHWRRTAYVGSNIITATAYMKGLWMECAWHSTGIYQCEIHRSQLALPRDLQAARALMVLSCVLSTLAAILSAVGMKCTRCVRGSSAKNPLAVSGGASFVIAGILGLVPISWSTNDVIQDFYNPMMPNGMKYEIGQAIYVGFVSAGLTILGGVLLCLSCGEVQNHFPYRAQIRRATHRAAPAYHPPAAYKGNHNPSSSSASSSGYRLNDYV</sequence>
<protein>
    <recommendedName>
        <fullName evidence="8">Claudin</fullName>
    </recommendedName>
</protein>